<dbReference type="GO" id="GO:0006352">
    <property type="term" value="P:DNA-templated transcription initiation"/>
    <property type="evidence" value="ECO:0007669"/>
    <property type="project" value="InterPro"/>
</dbReference>
<name>A0A9D6V4V6_9BACT</name>
<keyword evidence="3" id="KW-0731">Sigma factor</keyword>
<dbReference type="InterPro" id="IPR039425">
    <property type="entry name" value="RNA_pol_sigma-70-like"/>
</dbReference>
<dbReference type="AlphaFoldDB" id="A0A9D6V4V6"/>
<keyword evidence="5" id="KW-0804">Transcription</keyword>
<dbReference type="PANTHER" id="PTHR43133:SF8">
    <property type="entry name" value="RNA POLYMERASE SIGMA FACTOR HI_1459-RELATED"/>
    <property type="match status" value="1"/>
</dbReference>
<evidence type="ECO:0000256" key="4">
    <source>
        <dbReference type="ARBA" id="ARBA00023125"/>
    </source>
</evidence>
<evidence type="ECO:0000313" key="8">
    <source>
        <dbReference type="Proteomes" id="UP000807825"/>
    </source>
</evidence>
<dbReference type="InterPro" id="IPR014284">
    <property type="entry name" value="RNA_pol_sigma-70_dom"/>
</dbReference>
<gene>
    <name evidence="7" type="ORF">HY912_11025</name>
</gene>
<dbReference type="Gene3D" id="1.10.1740.10">
    <property type="match status" value="1"/>
</dbReference>
<comment type="similarity">
    <text evidence="1">Belongs to the sigma-70 factor family. ECF subfamily.</text>
</comment>
<keyword evidence="2" id="KW-0805">Transcription regulation</keyword>
<dbReference type="InterPro" id="IPR036388">
    <property type="entry name" value="WH-like_DNA-bd_sf"/>
</dbReference>
<sequence>MALYGKSPDALLVQGCLRGSQESWNEFYTRFIGLIRNVVRKRRGLSPSDVEDITQSAFLELASALKSYVPGNSLTGFVCTVTERVLIDEFRRTKASKRDGQTEPIDHHDGDEEGATMIASNSEPQDSQMEKAELVSRLKTALEGLDPKCRELIELRYLQEMSFNEVAKIKGATENTVTVQTKRCLDKLKGVYQEREDRGIQL</sequence>
<dbReference type="InterPro" id="IPR013324">
    <property type="entry name" value="RNA_pol_sigma_r3/r4-like"/>
</dbReference>
<dbReference type="EMBL" id="JACRDE010000297">
    <property type="protein sequence ID" value="MBI5250016.1"/>
    <property type="molecule type" value="Genomic_DNA"/>
</dbReference>
<dbReference type="InterPro" id="IPR013325">
    <property type="entry name" value="RNA_pol_sigma_r2"/>
</dbReference>
<feature type="domain" description="RNA polymerase sigma-70 ECF-like HTH" evidence="6">
    <location>
        <begin position="23"/>
        <end position="178"/>
    </location>
</feature>
<dbReference type="CDD" id="cd06171">
    <property type="entry name" value="Sigma70_r4"/>
    <property type="match status" value="1"/>
</dbReference>
<dbReference type="SUPFAM" id="SSF88946">
    <property type="entry name" value="Sigma2 domain of RNA polymerase sigma factors"/>
    <property type="match status" value="1"/>
</dbReference>
<evidence type="ECO:0000313" key="7">
    <source>
        <dbReference type="EMBL" id="MBI5250016.1"/>
    </source>
</evidence>
<evidence type="ECO:0000256" key="1">
    <source>
        <dbReference type="ARBA" id="ARBA00010641"/>
    </source>
</evidence>
<dbReference type="Pfam" id="PF07638">
    <property type="entry name" value="Sigma70_ECF"/>
    <property type="match status" value="1"/>
</dbReference>
<evidence type="ECO:0000256" key="3">
    <source>
        <dbReference type="ARBA" id="ARBA00023082"/>
    </source>
</evidence>
<dbReference type="Gene3D" id="1.10.10.10">
    <property type="entry name" value="Winged helix-like DNA-binding domain superfamily/Winged helix DNA-binding domain"/>
    <property type="match status" value="1"/>
</dbReference>
<dbReference type="InterPro" id="IPR053812">
    <property type="entry name" value="HTH_Sigma70_ECF-like"/>
</dbReference>
<organism evidence="7 8">
    <name type="scientific">Desulfomonile tiedjei</name>
    <dbReference type="NCBI Taxonomy" id="2358"/>
    <lineage>
        <taxon>Bacteria</taxon>
        <taxon>Pseudomonadati</taxon>
        <taxon>Thermodesulfobacteriota</taxon>
        <taxon>Desulfomonilia</taxon>
        <taxon>Desulfomonilales</taxon>
        <taxon>Desulfomonilaceae</taxon>
        <taxon>Desulfomonile</taxon>
    </lineage>
</organism>
<dbReference type="PANTHER" id="PTHR43133">
    <property type="entry name" value="RNA POLYMERASE ECF-TYPE SIGMA FACTO"/>
    <property type="match status" value="1"/>
</dbReference>
<dbReference type="GO" id="GO:0016987">
    <property type="term" value="F:sigma factor activity"/>
    <property type="evidence" value="ECO:0007669"/>
    <property type="project" value="UniProtKB-KW"/>
</dbReference>
<dbReference type="GO" id="GO:0003677">
    <property type="term" value="F:DNA binding"/>
    <property type="evidence" value="ECO:0007669"/>
    <property type="project" value="UniProtKB-KW"/>
</dbReference>
<proteinExistence type="inferred from homology"/>
<dbReference type="SUPFAM" id="SSF88659">
    <property type="entry name" value="Sigma3 and sigma4 domains of RNA polymerase sigma factors"/>
    <property type="match status" value="1"/>
</dbReference>
<keyword evidence="4" id="KW-0238">DNA-binding</keyword>
<accession>A0A9D6V4V6</accession>
<evidence type="ECO:0000256" key="2">
    <source>
        <dbReference type="ARBA" id="ARBA00023015"/>
    </source>
</evidence>
<protein>
    <submittedName>
        <fullName evidence="7">Sigma-70 family RNA polymerase sigma factor</fullName>
    </submittedName>
</protein>
<evidence type="ECO:0000256" key="5">
    <source>
        <dbReference type="ARBA" id="ARBA00023163"/>
    </source>
</evidence>
<evidence type="ECO:0000259" key="6">
    <source>
        <dbReference type="Pfam" id="PF07638"/>
    </source>
</evidence>
<reference evidence="7" key="1">
    <citation type="submission" date="2020-07" db="EMBL/GenBank/DDBJ databases">
        <title>Huge and variable diversity of episymbiotic CPR bacteria and DPANN archaea in groundwater ecosystems.</title>
        <authorList>
            <person name="He C.Y."/>
            <person name="Keren R."/>
            <person name="Whittaker M."/>
            <person name="Farag I.F."/>
            <person name="Doudna J."/>
            <person name="Cate J.H.D."/>
            <person name="Banfield J.F."/>
        </authorList>
    </citation>
    <scope>NUCLEOTIDE SEQUENCE</scope>
    <source>
        <strain evidence="7">NC_groundwater_1664_Pr3_B-0.1um_52_9</strain>
    </source>
</reference>
<dbReference type="NCBIfam" id="TIGR02937">
    <property type="entry name" value="sigma70-ECF"/>
    <property type="match status" value="1"/>
</dbReference>
<dbReference type="Proteomes" id="UP000807825">
    <property type="component" value="Unassembled WGS sequence"/>
</dbReference>
<comment type="caution">
    <text evidence="7">The sequence shown here is derived from an EMBL/GenBank/DDBJ whole genome shotgun (WGS) entry which is preliminary data.</text>
</comment>